<reference evidence="6" key="1">
    <citation type="journal article" date="2019" name="Plant J.">
        <title>Chlorella vulgaris genome assembly and annotation reveals the molecular basis for metabolic acclimation to high light conditions.</title>
        <authorList>
            <person name="Cecchin M."/>
            <person name="Marcolungo L."/>
            <person name="Rossato M."/>
            <person name="Girolomoni L."/>
            <person name="Cosentino E."/>
            <person name="Cuine S."/>
            <person name="Li-Beisson Y."/>
            <person name="Delledonne M."/>
            <person name="Ballottari M."/>
        </authorList>
    </citation>
    <scope>NUCLEOTIDE SEQUENCE</scope>
    <source>
        <strain evidence="6">211/11P</strain>
    </source>
</reference>
<organism evidence="6 7">
    <name type="scientific">Chlorella vulgaris</name>
    <name type="common">Green alga</name>
    <dbReference type="NCBI Taxonomy" id="3077"/>
    <lineage>
        <taxon>Eukaryota</taxon>
        <taxon>Viridiplantae</taxon>
        <taxon>Chlorophyta</taxon>
        <taxon>core chlorophytes</taxon>
        <taxon>Trebouxiophyceae</taxon>
        <taxon>Chlorellales</taxon>
        <taxon>Chlorellaceae</taxon>
        <taxon>Chlorella clade</taxon>
        <taxon>Chlorella</taxon>
    </lineage>
</organism>
<dbReference type="Proteomes" id="UP001055712">
    <property type="component" value="Unassembled WGS sequence"/>
</dbReference>
<dbReference type="SUPFAM" id="SSF50156">
    <property type="entry name" value="PDZ domain-like"/>
    <property type="match status" value="1"/>
</dbReference>
<dbReference type="PROSITE" id="PS50106">
    <property type="entry name" value="PDZ"/>
    <property type="match status" value="1"/>
</dbReference>
<dbReference type="InterPro" id="IPR001478">
    <property type="entry name" value="PDZ"/>
</dbReference>
<dbReference type="FunFam" id="2.40.10.10:FF:000001">
    <property type="entry name" value="Periplasmic serine protease DegS"/>
    <property type="match status" value="1"/>
</dbReference>
<dbReference type="GO" id="GO:0006508">
    <property type="term" value="P:proteolysis"/>
    <property type="evidence" value="ECO:0007669"/>
    <property type="project" value="UniProtKB-KW"/>
</dbReference>
<comment type="caution">
    <text evidence="6">The sequence shown here is derived from an EMBL/GenBank/DDBJ whole genome shotgun (WGS) entry which is preliminary data.</text>
</comment>
<evidence type="ECO:0000256" key="2">
    <source>
        <dbReference type="ARBA" id="ARBA00022670"/>
    </source>
</evidence>
<dbReference type="InterPro" id="IPR001940">
    <property type="entry name" value="Peptidase_S1C"/>
</dbReference>
<dbReference type="SUPFAM" id="SSF50494">
    <property type="entry name" value="Trypsin-like serine proteases"/>
    <property type="match status" value="1"/>
</dbReference>
<dbReference type="SMART" id="SM00228">
    <property type="entry name" value="PDZ"/>
    <property type="match status" value="1"/>
</dbReference>
<name>A0A9D4TW51_CHLVU</name>
<dbReference type="OrthoDB" id="4217619at2759"/>
<evidence type="ECO:0000256" key="4">
    <source>
        <dbReference type="ARBA" id="ARBA00022825"/>
    </source>
</evidence>
<keyword evidence="7" id="KW-1185">Reference proteome</keyword>
<evidence type="ECO:0000259" key="5">
    <source>
        <dbReference type="PROSITE" id="PS50106"/>
    </source>
</evidence>
<dbReference type="InterPro" id="IPR039382">
    <property type="entry name" value="DEGP1/8_PDZ_dom"/>
</dbReference>
<dbReference type="Pfam" id="PF13365">
    <property type="entry name" value="Trypsin_2"/>
    <property type="match status" value="1"/>
</dbReference>
<dbReference type="InterPro" id="IPR009003">
    <property type="entry name" value="Peptidase_S1_PA"/>
</dbReference>
<evidence type="ECO:0000313" key="7">
    <source>
        <dbReference type="Proteomes" id="UP001055712"/>
    </source>
</evidence>
<feature type="domain" description="PDZ" evidence="5">
    <location>
        <begin position="328"/>
        <end position="425"/>
    </location>
</feature>
<dbReference type="AlphaFoldDB" id="A0A9D4TW51"/>
<keyword evidence="3" id="KW-0378">Hydrolase</keyword>
<dbReference type="Gene3D" id="2.30.42.10">
    <property type="match status" value="1"/>
</dbReference>
<dbReference type="InterPro" id="IPR043504">
    <property type="entry name" value="Peptidase_S1_PA_chymotrypsin"/>
</dbReference>
<gene>
    <name evidence="6" type="ORF">D9Q98_002292</name>
</gene>
<dbReference type="CDD" id="cd00990">
    <property type="entry name" value="cpPDZ_AtDEGP1-like"/>
    <property type="match status" value="1"/>
</dbReference>
<evidence type="ECO:0000313" key="6">
    <source>
        <dbReference type="EMBL" id="KAI3436238.1"/>
    </source>
</evidence>
<protein>
    <recommendedName>
        <fullName evidence="5">PDZ domain-containing protein</fullName>
    </recommendedName>
</protein>
<evidence type="ECO:0000256" key="3">
    <source>
        <dbReference type="ARBA" id="ARBA00022801"/>
    </source>
</evidence>
<dbReference type="InterPro" id="IPR036034">
    <property type="entry name" value="PDZ_sf"/>
</dbReference>
<dbReference type="EMBL" id="SIDB01000002">
    <property type="protein sequence ID" value="KAI3436238.1"/>
    <property type="molecule type" value="Genomic_DNA"/>
</dbReference>
<accession>A0A9D4TW51</accession>
<dbReference type="GO" id="GO:0004252">
    <property type="term" value="F:serine-type endopeptidase activity"/>
    <property type="evidence" value="ECO:0007669"/>
    <property type="project" value="InterPro"/>
</dbReference>
<keyword evidence="4" id="KW-0720">Serine protease</keyword>
<dbReference type="PANTHER" id="PTHR43343:SF3">
    <property type="entry name" value="PROTEASE DO-LIKE 8, CHLOROPLASTIC"/>
    <property type="match status" value="1"/>
</dbReference>
<dbReference type="InterPro" id="IPR051201">
    <property type="entry name" value="Chloro_Bact_Ser_Proteases"/>
</dbReference>
<comment type="similarity">
    <text evidence="1">Belongs to the peptidase S1C family.</text>
</comment>
<dbReference type="Pfam" id="PF13180">
    <property type="entry name" value="PDZ_2"/>
    <property type="match status" value="1"/>
</dbReference>
<dbReference type="PANTHER" id="PTHR43343">
    <property type="entry name" value="PEPTIDASE S12"/>
    <property type="match status" value="1"/>
</dbReference>
<reference evidence="6" key="2">
    <citation type="submission" date="2020-11" db="EMBL/GenBank/DDBJ databases">
        <authorList>
            <person name="Cecchin M."/>
            <person name="Marcolungo L."/>
            <person name="Rossato M."/>
            <person name="Girolomoni L."/>
            <person name="Cosentino E."/>
            <person name="Cuine S."/>
            <person name="Li-Beisson Y."/>
            <person name="Delledonne M."/>
            <person name="Ballottari M."/>
        </authorList>
    </citation>
    <scope>NUCLEOTIDE SEQUENCE</scope>
    <source>
        <strain evidence="6">211/11P</strain>
        <tissue evidence="6">Whole cell</tissue>
    </source>
</reference>
<keyword evidence="2" id="KW-0645">Protease</keyword>
<dbReference type="Gene3D" id="2.40.10.10">
    <property type="entry name" value="Trypsin-like serine proteases"/>
    <property type="match status" value="2"/>
</dbReference>
<evidence type="ECO:0000256" key="1">
    <source>
        <dbReference type="ARBA" id="ARBA00010541"/>
    </source>
</evidence>
<proteinExistence type="inferred from homology"/>
<sequence length="444" mass="45408">MTAACLHSAACHPATRPTPITPQRTQQCARRPCKPSFRVAALHSQTPEEAASSPAAPGLSRRGAAALLHALLLTPLVPGTAHAAVSLEDVTPRVAPPQRLSARESSVADVYDRVAPAVANVFDLTLRMTAMGGPQSVEQPEGNGTGFVWDTEGHVVTNWHVLTSVLSGAAGKVLPGALVARVMLLGTDGAQQAYDGYLVGADRARDLVVLKVSAPASQLRPVALGDSSTVRVGQGCLAIGNPFGFERSLTTGVVSALGRGFQSQTGTTIGGGIQTDAAVNPGNSGGPLLDLSGLLIGVNTAIFTNTGTSAGLGFAIPSNTVRRVVPQLIQYGAVQRASLGFQPAPDPIARAFKISSGVLIQTADPKGAAVAAGLLPTRRGLGGIVAGDVIVAIDGKPVRNLFELSNALDERAAGEVVEVKALRGVDGNSAQEVLVKATLGIEQQ</sequence>
<dbReference type="PRINTS" id="PR00834">
    <property type="entry name" value="PROTEASES2C"/>
</dbReference>